<dbReference type="EMBL" id="QLNI01000019">
    <property type="protein sequence ID" value="RAM02039.1"/>
    <property type="molecule type" value="Genomic_DNA"/>
</dbReference>
<keyword evidence="6" id="KW-1185">Reference proteome</keyword>
<dbReference type="EMBL" id="CP036313">
    <property type="protein sequence ID" value="QBH12359.1"/>
    <property type="molecule type" value="Genomic_DNA"/>
</dbReference>
<dbReference type="GO" id="GO:0009432">
    <property type="term" value="P:SOS response"/>
    <property type="evidence" value="ECO:0007669"/>
    <property type="project" value="TreeGrafter"/>
</dbReference>
<evidence type="ECO:0000313" key="4">
    <source>
        <dbReference type="EMBL" id="RAM02039.1"/>
    </source>
</evidence>
<dbReference type="GO" id="GO:0003887">
    <property type="term" value="F:DNA-directed DNA polymerase activity"/>
    <property type="evidence" value="ECO:0007669"/>
    <property type="project" value="UniProtKB-KW"/>
</dbReference>
<dbReference type="InterPro" id="IPR017961">
    <property type="entry name" value="DNA_pol_Y-fam_little_finger"/>
</dbReference>
<dbReference type="Proteomes" id="UP000293902">
    <property type="component" value="Chromosome"/>
</dbReference>
<dbReference type="OrthoDB" id="9808813at2"/>
<proteinExistence type="inferred from homology"/>
<dbReference type="GO" id="GO:0042276">
    <property type="term" value="P:error-prone translesion synthesis"/>
    <property type="evidence" value="ECO:0007669"/>
    <property type="project" value="TreeGrafter"/>
</dbReference>
<dbReference type="Gene3D" id="3.40.1170.60">
    <property type="match status" value="1"/>
</dbReference>
<gene>
    <name evidence="4" type="ORF">DO021_10505</name>
    <name evidence="3" type="ORF">EYB58_05185</name>
</gene>
<evidence type="ECO:0000313" key="5">
    <source>
        <dbReference type="Proteomes" id="UP000248798"/>
    </source>
</evidence>
<dbReference type="Gene3D" id="3.30.70.270">
    <property type="match status" value="1"/>
</dbReference>
<dbReference type="PROSITE" id="PS50173">
    <property type="entry name" value="UMUC"/>
    <property type="match status" value="1"/>
</dbReference>
<dbReference type="GO" id="GO:0005829">
    <property type="term" value="C:cytosol"/>
    <property type="evidence" value="ECO:0007669"/>
    <property type="project" value="TreeGrafter"/>
</dbReference>
<dbReference type="PANTHER" id="PTHR11076:SF33">
    <property type="entry name" value="DNA POLYMERASE KAPPA"/>
    <property type="match status" value="1"/>
</dbReference>
<name>A0A328FCM5_9BACT</name>
<dbReference type="RefSeq" id="WP_111956417.1">
    <property type="nucleotide sequence ID" value="NZ_CP036313.1"/>
</dbReference>
<feature type="domain" description="UmuC" evidence="2">
    <location>
        <begin position="6"/>
        <end position="188"/>
    </location>
</feature>
<dbReference type="AlphaFoldDB" id="A0A328FCM5"/>
<evidence type="ECO:0000259" key="2">
    <source>
        <dbReference type="PROSITE" id="PS50173"/>
    </source>
</evidence>
<dbReference type="InterPro" id="IPR043502">
    <property type="entry name" value="DNA/RNA_pol_sf"/>
</dbReference>
<evidence type="ECO:0000313" key="6">
    <source>
        <dbReference type="Proteomes" id="UP000293902"/>
    </source>
</evidence>
<dbReference type="GO" id="GO:0006281">
    <property type="term" value="P:DNA repair"/>
    <property type="evidence" value="ECO:0007669"/>
    <property type="project" value="InterPro"/>
</dbReference>
<dbReference type="Pfam" id="PF00817">
    <property type="entry name" value="IMS"/>
    <property type="match status" value="1"/>
</dbReference>
<dbReference type="GO" id="GO:0003684">
    <property type="term" value="F:damaged DNA binding"/>
    <property type="evidence" value="ECO:0007669"/>
    <property type="project" value="InterPro"/>
</dbReference>
<comment type="similarity">
    <text evidence="1">Belongs to the DNA polymerase type-Y family.</text>
</comment>
<evidence type="ECO:0000313" key="3">
    <source>
        <dbReference type="EMBL" id="QBH12359.1"/>
    </source>
</evidence>
<dbReference type="Proteomes" id="UP000248798">
    <property type="component" value="Unassembled WGS sequence"/>
</dbReference>
<reference evidence="4 5" key="1">
    <citation type="submission" date="2018-06" db="EMBL/GenBank/DDBJ databases">
        <title>Complete Genome Sequence of Desulfobacter hydrogenophilus (DSM3380).</title>
        <authorList>
            <person name="Marietou A."/>
            <person name="Schreiber L."/>
            <person name="Marshall I."/>
            <person name="Jorgensen B."/>
        </authorList>
    </citation>
    <scope>NUCLEOTIDE SEQUENCE [LARGE SCALE GENOMIC DNA]</scope>
    <source>
        <strain evidence="4 5">DSM 3380</strain>
    </source>
</reference>
<dbReference type="InterPro" id="IPR050116">
    <property type="entry name" value="DNA_polymerase-Y"/>
</dbReference>
<dbReference type="InterPro" id="IPR001126">
    <property type="entry name" value="UmuC"/>
</dbReference>
<dbReference type="Pfam" id="PF11799">
    <property type="entry name" value="IMS_C"/>
    <property type="match status" value="1"/>
</dbReference>
<protein>
    <recommendedName>
        <fullName evidence="2">UmuC domain-containing protein</fullName>
    </recommendedName>
</protein>
<dbReference type="InterPro" id="IPR043128">
    <property type="entry name" value="Rev_trsase/Diguanyl_cyclase"/>
</dbReference>
<accession>A0A328FCM5</accession>
<organism evidence="4 5">
    <name type="scientific">Desulfobacter hydrogenophilus</name>
    <dbReference type="NCBI Taxonomy" id="2291"/>
    <lineage>
        <taxon>Bacteria</taxon>
        <taxon>Pseudomonadati</taxon>
        <taxon>Thermodesulfobacteriota</taxon>
        <taxon>Desulfobacteria</taxon>
        <taxon>Desulfobacterales</taxon>
        <taxon>Desulfobacteraceae</taxon>
        <taxon>Desulfobacter</taxon>
    </lineage>
</organism>
<dbReference type="SUPFAM" id="SSF56672">
    <property type="entry name" value="DNA/RNA polymerases"/>
    <property type="match status" value="1"/>
</dbReference>
<dbReference type="PANTHER" id="PTHR11076">
    <property type="entry name" value="DNA REPAIR POLYMERASE UMUC / TRANSFERASE FAMILY MEMBER"/>
    <property type="match status" value="1"/>
</dbReference>
<sequence>MRPRSIIHLNIADFAARLETMASPDLKDRPVVIAPLEAPRAVVYDMNEPAFREGIRKRMPLSRVLSRHRHIKVLPPRFNRYAQAMKEITKQGLAFTPAVESGMGDGHLFLDITGTTRLYGPGPDVAFRLKKAIKKQMGLDSVWSLATNKLVAKAATRLVKPLGEYIVGPGEEADFLTPFPLKQLPGISRHEARIAARFNLETVCHLRQLTLAQLAIPFAERAYFIHRILQGIDTNPVKPGSAPNSASGLVSELVVDHEFATDTNEQDELKACIALLSRRLSRDLSGSRACPRDLNLCLSYADGIQHHGRCTQIRDDTLFMFSQTWALFVRTWQRRVRIRHISLACSTVPVRTDQFVLPVQADLFQAPDKDPKKDKTRKVQRAAFRISDRFGSGAITLGAALRMPGEPAVP</sequence>
<reference evidence="3 6" key="2">
    <citation type="submission" date="2019-02" db="EMBL/GenBank/DDBJ databases">
        <title>Complete genome sequence of Desulfobacter hydrogenophilus AcRS1.</title>
        <authorList>
            <person name="Marietou A."/>
            <person name="Lund M.B."/>
            <person name="Marshall I.P.G."/>
            <person name="Schreiber L."/>
            <person name="Jorgensen B."/>
        </authorList>
    </citation>
    <scope>NUCLEOTIDE SEQUENCE [LARGE SCALE GENOMIC DNA]</scope>
    <source>
        <strain evidence="3 6">AcRS1</strain>
    </source>
</reference>
<evidence type="ECO:0000256" key="1">
    <source>
        <dbReference type="ARBA" id="ARBA00010945"/>
    </source>
</evidence>